<dbReference type="EMBL" id="JBHDLJ010000002">
    <property type="protein sequence ID" value="MFB0833480.1"/>
    <property type="molecule type" value="Genomic_DNA"/>
</dbReference>
<proteinExistence type="predicted"/>
<dbReference type="Proteomes" id="UP001575652">
    <property type="component" value="Unassembled WGS sequence"/>
</dbReference>
<reference evidence="2 3" key="1">
    <citation type="submission" date="2024-09" db="EMBL/GenBank/DDBJ databases">
        <authorList>
            <person name="Salinas-Garcia M.A."/>
            <person name="Prieme A."/>
        </authorList>
    </citation>
    <scope>NUCLEOTIDE SEQUENCE [LARGE SCALE GENOMIC DNA]</scope>
    <source>
        <strain evidence="2 3">DSM 21081</strain>
    </source>
</reference>
<accession>A0ABV4UIW0</accession>
<dbReference type="PANTHER" id="PTHR36456">
    <property type="entry name" value="UPF0232 PROTEIN SCO3875"/>
    <property type="match status" value="1"/>
</dbReference>
<sequence length="187" mass="20467">MSKDKATGGPAPRPEEFDAARAMLNRMREAAQARGEIRINAAAAQKAGERQAEARAKRWKSPAAIQYEDGRDPQGIGNVFSRMVRDRGWTSPVAVGSVIARWPELVGPQISAHCTPESFEDTTVIVRCDSTAWATQLRLLSHSLLKTFDEKLGPGVVTMIRVLGPSAPSWRKGMRRVAGRGPRDTYG</sequence>
<evidence type="ECO:0000313" key="3">
    <source>
        <dbReference type="Proteomes" id="UP001575652"/>
    </source>
</evidence>
<comment type="caution">
    <text evidence="2">The sequence shown here is derived from an EMBL/GenBank/DDBJ whole genome shotgun (WGS) entry which is preliminary data.</text>
</comment>
<protein>
    <submittedName>
        <fullName evidence="2">DUF721 domain-containing protein</fullName>
    </submittedName>
</protein>
<feature type="region of interest" description="Disordered" evidence="1">
    <location>
        <begin position="43"/>
        <end position="70"/>
    </location>
</feature>
<dbReference type="PANTHER" id="PTHR36456:SF1">
    <property type="entry name" value="UPF0232 PROTEIN SCO3875"/>
    <property type="match status" value="1"/>
</dbReference>
<keyword evidence="3" id="KW-1185">Reference proteome</keyword>
<dbReference type="InterPro" id="IPR007922">
    <property type="entry name" value="DciA-like"/>
</dbReference>
<evidence type="ECO:0000256" key="1">
    <source>
        <dbReference type="SAM" id="MobiDB-lite"/>
    </source>
</evidence>
<organism evidence="2 3">
    <name type="scientific">Arthrobacter halodurans</name>
    <dbReference type="NCBI Taxonomy" id="516699"/>
    <lineage>
        <taxon>Bacteria</taxon>
        <taxon>Bacillati</taxon>
        <taxon>Actinomycetota</taxon>
        <taxon>Actinomycetes</taxon>
        <taxon>Micrococcales</taxon>
        <taxon>Micrococcaceae</taxon>
        <taxon>Arthrobacter</taxon>
    </lineage>
</organism>
<dbReference type="RefSeq" id="WP_373970651.1">
    <property type="nucleotide sequence ID" value="NZ_JBHDLJ010000002.1"/>
</dbReference>
<gene>
    <name evidence="2" type="ORF">ACETWP_02685</name>
</gene>
<dbReference type="Pfam" id="PF05258">
    <property type="entry name" value="DciA"/>
    <property type="match status" value="1"/>
</dbReference>
<evidence type="ECO:0000313" key="2">
    <source>
        <dbReference type="EMBL" id="MFB0833480.1"/>
    </source>
</evidence>
<feature type="compositionally biased region" description="Basic and acidic residues" evidence="1">
    <location>
        <begin position="47"/>
        <end position="56"/>
    </location>
</feature>
<name>A0ABV4UIW0_9MICC</name>